<protein>
    <submittedName>
        <fullName evidence="2">Uncharacterized protein</fullName>
    </submittedName>
</protein>
<gene>
    <name evidence="2" type="ORF">ARMGADRAFT_1091726</name>
</gene>
<dbReference type="AlphaFoldDB" id="A0A2H3CHY9"/>
<dbReference type="EMBL" id="KZ293737">
    <property type="protein sequence ID" value="PBK80974.1"/>
    <property type="molecule type" value="Genomic_DNA"/>
</dbReference>
<dbReference type="Proteomes" id="UP000217790">
    <property type="component" value="Unassembled WGS sequence"/>
</dbReference>
<reference evidence="3" key="1">
    <citation type="journal article" date="2017" name="Nat. Ecol. Evol.">
        <title>Genome expansion and lineage-specific genetic innovations in the forest pathogenic fungi Armillaria.</title>
        <authorList>
            <person name="Sipos G."/>
            <person name="Prasanna A.N."/>
            <person name="Walter M.C."/>
            <person name="O'Connor E."/>
            <person name="Balint B."/>
            <person name="Krizsan K."/>
            <person name="Kiss B."/>
            <person name="Hess J."/>
            <person name="Varga T."/>
            <person name="Slot J."/>
            <person name="Riley R."/>
            <person name="Boka B."/>
            <person name="Rigling D."/>
            <person name="Barry K."/>
            <person name="Lee J."/>
            <person name="Mihaltcheva S."/>
            <person name="LaButti K."/>
            <person name="Lipzen A."/>
            <person name="Waldron R."/>
            <person name="Moloney N.M."/>
            <person name="Sperisen C."/>
            <person name="Kredics L."/>
            <person name="Vagvoelgyi C."/>
            <person name="Patrignani A."/>
            <person name="Fitzpatrick D."/>
            <person name="Nagy I."/>
            <person name="Doyle S."/>
            <person name="Anderson J.B."/>
            <person name="Grigoriev I.V."/>
            <person name="Gueldener U."/>
            <person name="Muensterkoetter M."/>
            <person name="Nagy L.G."/>
        </authorList>
    </citation>
    <scope>NUCLEOTIDE SEQUENCE [LARGE SCALE GENOMIC DNA]</scope>
    <source>
        <strain evidence="3">Ar21-2</strain>
    </source>
</reference>
<evidence type="ECO:0000256" key="1">
    <source>
        <dbReference type="SAM" id="MobiDB-lite"/>
    </source>
</evidence>
<evidence type="ECO:0000313" key="2">
    <source>
        <dbReference type="EMBL" id="PBK80974.1"/>
    </source>
</evidence>
<proteinExistence type="predicted"/>
<feature type="region of interest" description="Disordered" evidence="1">
    <location>
        <begin position="18"/>
        <end position="48"/>
    </location>
</feature>
<organism evidence="2 3">
    <name type="scientific">Armillaria gallica</name>
    <name type="common">Bulbous honey fungus</name>
    <name type="synonym">Armillaria bulbosa</name>
    <dbReference type="NCBI Taxonomy" id="47427"/>
    <lineage>
        <taxon>Eukaryota</taxon>
        <taxon>Fungi</taxon>
        <taxon>Dikarya</taxon>
        <taxon>Basidiomycota</taxon>
        <taxon>Agaricomycotina</taxon>
        <taxon>Agaricomycetes</taxon>
        <taxon>Agaricomycetidae</taxon>
        <taxon>Agaricales</taxon>
        <taxon>Marasmiineae</taxon>
        <taxon>Physalacriaceae</taxon>
        <taxon>Armillaria</taxon>
    </lineage>
</organism>
<dbReference type="OrthoDB" id="10602131at2759"/>
<name>A0A2H3CHY9_ARMGA</name>
<accession>A0A2H3CHY9</accession>
<keyword evidence="3" id="KW-1185">Reference proteome</keyword>
<evidence type="ECO:0000313" key="3">
    <source>
        <dbReference type="Proteomes" id="UP000217790"/>
    </source>
</evidence>
<sequence length="196" mass="21639">MKERKKSSFLDSEYLLARRPISDDATPEDDEGDSAISAGPPSVIEREEDEVDLDAIWQSFAPTRRYSLPWDGIPFSGFWRLDHRSLEATTCGGTISTATLCSGAGRHVLLPDITTLSLKLRASNKPLFKNTTRQRVKQPPSPSTTAASFRTNAMHATYAVYSCSEWTTRPSLVRKVQVVSGLCRNNAYQASALQAV</sequence>
<dbReference type="InParanoid" id="A0A2H3CHY9"/>